<feature type="signal peptide" evidence="1">
    <location>
        <begin position="1"/>
        <end position="29"/>
    </location>
</feature>
<dbReference type="GeneID" id="7449058"/>
<dbReference type="Gene3D" id="2.170.270.10">
    <property type="entry name" value="SET domain"/>
    <property type="match status" value="1"/>
</dbReference>
<evidence type="ECO:0000313" key="4">
    <source>
        <dbReference type="Proteomes" id="UP000001449"/>
    </source>
</evidence>
<keyword evidence="4" id="KW-1185">Reference proteome</keyword>
<gene>
    <name evidence="3" type="ORF">THAPSDRAFT_20992</name>
</gene>
<reference evidence="3 4" key="1">
    <citation type="journal article" date="2004" name="Science">
        <title>The genome of the diatom Thalassiosira pseudonana: ecology, evolution, and metabolism.</title>
        <authorList>
            <person name="Armbrust E.V."/>
            <person name="Berges J.A."/>
            <person name="Bowler C."/>
            <person name="Green B.R."/>
            <person name="Martinez D."/>
            <person name="Putnam N.H."/>
            <person name="Zhou S."/>
            <person name="Allen A.E."/>
            <person name="Apt K.E."/>
            <person name="Bechner M."/>
            <person name="Brzezinski M.A."/>
            <person name="Chaal B.K."/>
            <person name="Chiovitti A."/>
            <person name="Davis A.K."/>
            <person name="Demarest M.S."/>
            <person name="Detter J.C."/>
            <person name="Glavina T."/>
            <person name="Goodstein D."/>
            <person name="Hadi M.Z."/>
            <person name="Hellsten U."/>
            <person name="Hildebrand M."/>
            <person name="Jenkins B.D."/>
            <person name="Jurka J."/>
            <person name="Kapitonov V.V."/>
            <person name="Kroger N."/>
            <person name="Lau W.W."/>
            <person name="Lane T.W."/>
            <person name="Larimer F.W."/>
            <person name="Lippmeier J.C."/>
            <person name="Lucas S."/>
            <person name="Medina M."/>
            <person name="Montsant A."/>
            <person name="Obornik M."/>
            <person name="Parker M.S."/>
            <person name="Palenik B."/>
            <person name="Pazour G.J."/>
            <person name="Richardson P.M."/>
            <person name="Rynearson T.A."/>
            <person name="Saito M.A."/>
            <person name="Schwartz D.C."/>
            <person name="Thamatrakoln K."/>
            <person name="Valentin K."/>
            <person name="Vardi A."/>
            <person name="Wilkerson F.P."/>
            <person name="Rokhsar D.S."/>
        </authorList>
    </citation>
    <scope>NUCLEOTIDE SEQUENCE [LARGE SCALE GENOMIC DNA]</scope>
    <source>
        <strain evidence="3 4">CCMP1335</strain>
    </source>
</reference>
<sequence>MISSTHSSFAKSLAMAVVAYAYCIQSTDAFSTVFGRVTSSITCHASSDETTSSSSDTTDAITIIDDVTASPEVAFSSTTSQNPFLPLLSKGLRRTSIAMEKCTSDQVFQSSLPLQRLRQQIQQLTKVGTSSLGDHVGLGLFASKNIKAGTVVGLYPSHALGYELLLPVPSEDEGDEPQLQDLSMFLAGNEQDEEYFQQRPHGNSPYLHATDQPLFQRPSLLSSLFDEGKDETPPPLYLDVNPNRNEELDGAWTSHFINDGASLLDAKSEGRPVSEEDIEQYYFQSTKAKNCIHIPFGPSPVLATVTTKKVKKGEELFTSYGVVYWLGAVDLTPEEEAKTAATPAMSDKIRVQIMDSAKDLQKAMRGARATYENEMKDLEISFGEL</sequence>
<reference evidence="3 4" key="2">
    <citation type="journal article" date="2008" name="Nature">
        <title>The Phaeodactylum genome reveals the evolutionary history of diatom genomes.</title>
        <authorList>
            <person name="Bowler C."/>
            <person name="Allen A.E."/>
            <person name="Badger J.H."/>
            <person name="Grimwood J."/>
            <person name="Jabbari K."/>
            <person name="Kuo A."/>
            <person name="Maheswari U."/>
            <person name="Martens C."/>
            <person name="Maumus F."/>
            <person name="Otillar R.P."/>
            <person name="Rayko E."/>
            <person name="Salamov A."/>
            <person name="Vandepoele K."/>
            <person name="Beszteri B."/>
            <person name="Gruber A."/>
            <person name="Heijde M."/>
            <person name="Katinka M."/>
            <person name="Mock T."/>
            <person name="Valentin K."/>
            <person name="Verret F."/>
            <person name="Berges J.A."/>
            <person name="Brownlee C."/>
            <person name="Cadoret J.P."/>
            <person name="Chiovitti A."/>
            <person name="Choi C.J."/>
            <person name="Coesel S."/>
            <person name="De Martino A."/>
            <person name="Detter J.C."/>
            <person name="Durkin C."/>
            <person name="Falciatore A."/>
            <person name="Fournet J."/>
            <person name="Haruta M."/>
            <person name="Huysman M.J."/>
            <person name="Jenkins B.D."/>
            <person name="Jiroutova K."/>
            <person name="Jorgensen R.E."/>
            <person name="Joubert Y."/>
            <person name="Kaplan A."/>
            <person name="Kroger N."/>
            <person name="Kroth P.G."/>
            <person name="La Roche J."/>
            <person name="Lindquist E."/>
            <person name="Lommer M."/>
            <person name="Martin-Jezequel V."/>
            <person name="Lopez P.J."/>
            <person name="Lucas S."/>
            <person name="Mangogna M."/>
            <person name="McGinnis K."/>
            <person name="Medlin L.K."/>
            <person name="Montsant A."/>
            <person name="Oudot-Le Secq M.P."/>
            <person name="Napoli C."/>
            <person name="Obornik M."/>
            <person name="Parker M.S."/>
            <person name="Petit J.L."/>
            <person name="Porcel B.M."/>
            <person name="Poulsen N."/>
            <person name="Robison M."/>
            <person name="Rychlewski L."/>
            <person name="Rynearson T.A."/>
            <person name="Schmutz J."/>
            <person name="Shapiro H."/>
            <person name="Siaut M."/>
            <person name="Stanley M."/>
            <person name="Sussman M.R."/>
            <person name="Taylor A.R."/>
            <person name="Vardi A."/>
            <person name="von Dassow P."/>
            <person name="Vyverman W."/>
            <person name="Willis A."/>
            <person name="Wyrwicz L.S."/>
            <person name="Rokhsar D.S."/>
            <person name="Weissenbach J."/>
            <person name="Armbrust E.V."/>
            <person name="Green B.R."/>
            <person name="Van de Peer Y."/>
            <person name="Grigoriev I.V."/>
        </authorList>
    </citation>
    <scope>NUCLEOTIDE SEQUENCE [LARGE SCALE GENOMIC DNA]</scope>
    <source>
        <strain evidence="3 4">CCMP1335</strain>
    </source>
</reference>
<dbReference type="Pfam" id="PF00856">
    <property type="entry name" value="SET"/>
    <property type="match status" value="1"/>
</dbReference>
<dbReference type="KEGG" id="tps:THAPSDRAFT_20992"/>
<dbReference type="InterPro" id="IPR001214">
    <property type="entry name" value="SET_dom"/>
</dbReference>
<feature type="domain" description="SET" evidence="2">
    <location>
        <begin position="125"/>
        <end position="321"/>
    </location>
</feature>
<evidence type="ECO:0000313" key="3">
    <source>
        <dbReference type="EMBL" id="EED96620.1"/>
    </source>
</evidence>
<organism evidence="3 4">
    <name type="scientific">Thalassiosira pseudonana</name>
    <name type="common">Marine diatom</name>
    <name type="synonym">Cyclotella nana</name>
    <dbReference type="NCBI Taxonomy" id="35128"/>
    <lineage>
        <taxon>Eukaryota</taxon>
        <taxon>Sar</taxon>
        <taxon>Stramenopiles</taxon>
        <taxon>Ochrophyta</taxon>
        <taxon>Bacillariophyta</taxon>
        <taxon>Coscinodiscophyceae</taxon>
        <taxon>Thalassiosirophycidae</taxon>
        <taxon>Thalassiosirales</taxon>
        <taxon>Thalassiosiraceae</taxon>
        <taxon>Thalassiosira</taxon>
    </lineage>
</organism>
<dbReference type="HOGENOM" id="CLU_718657_0_0_1"/>
<dbReference type="PaxDb" id="35128-Thaps20992"/>
<dbReference type="AlphaFoldDB" id="B8BRX9"/>
<evidence type="ECO:0000259" key="2">
    <source>
        <dbReference type="PROSITE" id="PS50280"/>
    </source>
</evidence>
<protein>
    <recommendedName>
        <fullName evidence="2">SET domain-containing protein</fullName>
    </recommendedName>
</protein>
<dbReference type="RefSeq" id="XP_002286979.1">
    <property type="nucleotide sequence ID" value="XM_002286943.1"/>
</dbReference>
<keyword evidence="1" id="KW-0732">Signal</keyword>
<dbReference type="EMBL" id="CM000638">
    <property type="protein sequence ID" value="EED96620.1"/>
    <property type="molecule type" value="Genomic_DNA"/>
</dbReference>
<dbReference type="PROSITE" id="PS50280">
    <property type="entry name" value="SET"/>
    <property type="match status" value="1"/>
</dbReference>
<dbReference type="InterPro" id="IPR046341">
    <property type="entry name" value="SET_dom_sf"/>
</dbReference>
<dbReference type="Proteomes" id="UP000001449">
    <property type="component" value="Chromosome 1"/>
</dbReference>
<proteinExistence type="predicted"/>
<accession>B8BRX9</accession>
<feature type="chain" id="PRO_5002868913" description="SET domain-containing protein" evidence="1">
    <location>
        <begin position="30"/>
        <end position="385"/>
    </location>
</feature>
<evidence type="ECO:0000256" key="1">
    <source>
        <dbReference type="SAM" id="SignalP"/>
    </source>
</evidence>
<dbReference type="InParanoid" id="B8BRX9"/>
<dbReference type="SUPFAM" id="SSF82199">
    <property type="entry name" value="SET domain"/>
    <property type="match status" value="1"/>
</dbReference>
<name>B8BRX9_THAPS</name>